<dbReference type="Proteomes" id="UP001565471">
    <property type="component" value="Unassembled WGS sequence"/>
</dbReference>
<name>A0ABV4ESP5_BRAEL</name>
<keyword evidence="1" id="KW-1133">Transmembrane helix</keyword>
<feature type="transmembrane region" description="Helical" evidence="1">
    <location>
        <begin position="193"/>
        <end position="214"/>
    </location>
</feature>
<sequence length="521" mass="56378">MLVWHAHTSGHVRSEPVRAEIAPRPLLAGDLIPALGIAVASIAFAPIMQAANAGLAIVVESLIGCAIVLAVPAYAPSIAIFIIFFQNLFVSILSSYMTTEQEMDFVKGYNFLVCAVMWLVTLALYALHERKHSAEIDRIMKWGLITLATVTAYFLLGATQDSHAALVYLRNIALPLFLFQLSLLTAATFEIRITPFLVTVAALLIVCGYVELLFRDFWLSITNGYTFWHFDELKATRSGSWEAEMRATGRVPVDLIDRFRFSFLNSPLFEDLGLSSLLRIFGPNMSPISFGYGIAFSILFLFAVGYRWLALAAIPLLICCSVKGALILVIFVALAWTATWLLGATITLAVALVGLALYAIAAIYIGLQIGDFHVIGFMGGWDGFRQNPIGRGLGVGGNLSEGYFSIDWNAAQAAGTMDGAVESAVGVLLYQMGIGSLVPLGYFLAMALKAWRLYASSGILMQGLAAFGTMVVLVNGIFQEEALFAPPALGLLLCLTGLVIGHHLRTQGDDRKVSTTDSAPQ</sequence>
<proteinExistence type="predicted"/>
<feature type="transmembrane region" description="Helical" evidence="1">
    <location>
        <begin position="427"/>
        <end position="447"/>
    </location>
</feature>
<feature type="transmembrane region" description="Helical" evidence="1">
    <location>
        <begin position="341"/>
        <end position="367"/>
    </location>
</feature>
<keyword evidence="3" id="KW-1185">Reference proteome</keyword>
<feature type="transmembrane region" description="Helical" evidence="1">
    <location>
        <begin position="484"/>
        <end position="504"/>
    </location>
</feature>
<feature type="transmembrane region" description="Helical" evidence="1">
    <location>
        <begin position="139"/>
        <end position="156"/>
    </location>
</feature>
<protein>
    <recommendedName>
        <fullName evidence="4">O-antigen ligase domain-containing protein</fullName>
    </recommendedName>
</protein>
<dbReference type="EMBL" id="JBGBZA010000002">
    <property type="protein sequence ID" value="MEY9314167.1"/>
    <property type="molecule type" value="Genomic_DNA"/>
</dbReference>
<comment type="caution">
    <text evidence="2">The sequence shown here is derived from an EMBL/GenBank/DDBJ whole genome shotgun (WGS) entry which is preliminary data.</text>
</comment>
<feature type="transmembrane region" description="Helical" evidence="1">
    <location>
        <begin position="459"/>
        <end position="478"/>
    </location>
</feature>
<reference evidence="2 3" key="1">
    <citation type="submission" date="2024-07" db="EMBL/GenBank/DDBJ databases">
        <title>Genomic Encyclopedia of Type Strains, Phase V (KMG-V): Genome sequencing to study the core and pangenomes of soil and plant-associated prokaryotes.</title>
        <authorList>
            <person name="Whitman W."/>
        </authorList>
    </citation>
    <scope>NUCLEOTIDE SEQUENCE [LARGE SCALE GENOMIC DNA]</scope>
    <source>
        <strain evidence="2 3">USDA 415</strain>
    </source>
</reference>
<evidence type="ECO:0000256" key="1">
    <source>
        <dbReference type="SAM" id="Phobius"/>
    </source>
</evidence>
<gene>
    <name evidence="2" type="ORF">ABIF29_000966</name>
</gene>
<evidence type="ECO:0008006" key="4">
    <source>
        <dbReference type="Google" id="ProtNLM"/>
    </source>
</evidence>
<evidence type="ECO:0000313" key="2">
    <source>
        <dbReference type="EMBL" id="MEY9314167.1"/>
    </source>
</evidence>
<keyword evidence="1" id="KW-0472">Membrane</keyword>
<feature type="transmembrane region" description="Helical" evidence="1">
    <location>
        <begin position="109"/>
        <end position="127"/>
    </location>
</feature>
<organism evidence="2 3">
    <name type="scientific">Bradyrhizobium elkanii</name>
    <dbReference type="NCBI Taxonomy" id="29448"/>
    <lineage>
        <taxon>Bacteria</taxon>
        <taxon>Pseudomonadati</taxon>
        <taxon>Pseudomonadota</taxon>
        <taxon>Alphaproteobacteria</taxon>
        <taxon>Hyphomicrobiales</taxon>
        <taxon>Nitrobacteraceae</taxon>
        <taxon>Bradyrhizobium</taxon>
    </lineage>
</organism>
<dbReference type="RefSeq" id="WP_246715843.1">
    <property type="nucleotide sequence ID" value="NZ_JALJZI010000001.1"/>
</dbReference>
<feature type="transmembrane region" description="Helical" evidence="1">
    <location>
        <begin position="26"/>
        <end position="47"/>
    </location>
</feature>
<feature type="transmembrane region" description="Helical" evidence="1">
    <location>
        <begin position="168"/>
        <end position="187"/>
    </location>
</feature>
<accession>A0ABV4ESP5</accession>
<evidence type="ECO:0000313" key="3">
    <source>
        <dbReference type="Proteomes" id="UP001565471"/>
    </source>
</evidence>
<feature type="transmembrane region" description="Helical" evidence="1">
    <location>
        <begin position="312"/>
        <end position="334"/>
    </location>
</feature>
<keyword evidence="1" id="KW-0812">Transmembrane</keyword>
<feature type="transmembrane region" description="Helical" evidence="1">
    <location>
        <begin position="288"/>
        <end position="306"/>
    </location>
</feature>